<dbReference type="InterPro" id="IPR016024">
    <property type="entry name" value="ARM-type_fold"/>
</dbReference>
<reference evidence="1" key="2">
    <citation type="submission" date="2025-09" db="UniProtKB">
        <authorList>
            <consortium name="Ensembl"/>
        </authorList>
    </citation>
    <scope>IDENTIFICATION</scope>
</reference>
<dbReference type="GO" id="GO:0007129">
    <property type="term" value="P:homologous chromosome pairing at meiosis"/>
    <property type="evidence" value="ECO:0007669"/>
    <property type="project" value="TreeGrafter"/>
</dbReference>
<dbReference type="Gene3D" id="1.25.10.10">
    <property type="entry name" value="Leucine-rich Repeat Variant"/>
    <property type="match status" value="1"/>
</dbReference>
<reference evidence="1" key="1">
    <citation type="submission" date="2025-08" db="UniProtKB">
        <authorList>
            <consortium name="Ensembl"/>
        </authorList>
    </citation>
    <scope>IDENTIFICATION</scope>
</reference>
<dbReference type="InterPro" id="IPR042359">
    <property type="entry name" value="TERB1"/>
</dbReference>
<evidence type="ECO:0000313" key="2">
    <source>
        <dbReference type="Proteomes" id="UP000264820"/>
    </source>
</evidence>
<dbReference type="STRING" id="109280.ENSHCOP00000008135"/>
<accession>A0A3Q2XTD7</accession>
<dbReference type="GeneTree" id="ENSGT00390000005075"/>
<dbReference type="Ensembl" id="ENSHCOT00000000820.1">
    <property type="protein sequence ID" value="ENSHCOP00000008135.1"/>
    <property type="gene ID" value="ENSHCOG00000010357.1"/>
</dbReference>
<organism evidence="1 2">
    <name type="scientific">Hippocampus comes</name>
    <name type="common">Tiger tail seahorse</name>
    <dbReference type="NCBI Taxonomy" id="109280"/>
    <lineage>
        <taxon>Eukaryota</taxon>
        <taxon>Metazoa</taxon>
        <taxon>Chordata</taxon>
        <taxon>Craniata</taxon>
        <taxon>Vertebrata</taxon>
        <taxon>Euteleostomi</taxon>
        <taxon>Actinopterygii</taxon>
        <taxon>Neopterygii</taxon>
        <taxon>Teleostei</taxon>
        <taxon>Neoteleostei</taxon>
        <taxon>Acanthomorphata</taxon>
        <taxon>Syngnathiaria</taxon>
        <taxon>Syngnathiformes</taxon>
        <taxon>Syngnathoidei</taxon>
        <taxon>Syngnathidae</taxon>
        <taxon>Hippocampus</taxon>
    </lineage>
</organism>
<evidence type="ECO:0000313" key="1">
    <source>
        <dbReference type="Ensembl" id="ENSHCOP00000008135.1"/>
    </source>
</evidence>
<dbReference type="AlphaFoldDB" id="A0A3Q2XTD7"/>
<keyword evidence="2" id="KW-1185">Reference proteome</keyword>
<protein>
    <submittedName>
        <fullName evidence="1">Uncharacterized protein</fullName>
    </submittedName>
</protein>
<dbReference type="PANTHER" id="PTHR14014:SF0">
    <property type="entry name" value="TELOMERE REPEATS-BINDING BOUQUET FORMATION PROTEIN 1"/>
    <property type="match status" value="1"/>
</dbReference>
<dbReference type="PANTHER" id="PTHR14014">
    <property type="entry name" value="TELOMERE REPEATS-BINDING BOUQUET FORMATION PROTEIN 1"/>
    <property type="match status" value="1"/>
</dbReference>
<dbReference type="SUPFAM" id="SSF48371">
    <property type="entry name" value="ARM repeat"/>
    <property type="match status" value="1"/>
</dbReference>
<proteinExistence type="predicted"/>
<dbReference type="GO" id="GO:0070197">
    <property type="term" value="P:meiotic attachment of telomere to nuclear envelope"/>
    <property type="evidence" value="ECO:0007669"/>
    <property type="project" value="InterPro"/>
</dbReference>
<sequence>AETFPQRTFVPSPPPKLNVSRTRHRIFKIIDLHTDFLLPYIYDKYEWPNHNVDLLREMGGVMFVYSLFKSNVVHPSVRQTALFTLGTLAEANVYCKNNLCQREIFLDLCGYMKEEDASLKQKSVSVYLLSVLVANNKAGQTLAQTTGCIEFLLNLFKYVNMFPESTTDSAHICLWVSVSSALCGCVNNPQNGIAMKYLIQNYDPCMIPNRYFVFAERVQRSFAATGVLETLVHMLIRLASESDTSTLSCQLLIIIIKTVSACIANNANLASVLARYTIVDHLVSLLASPHLNCEDRLAVLILLGHFTEASGKKFSGYGNNTIFNYPSM</sequence>
<dbReference type="Proteomes" id="UP000264820">
    <property type="component" value="Unplaced"/>
</dbReference>
<dbReference type="InterPro" id="IPR011989">
    <property type="entry name" value="ARM-like"/>
</dbReference>
<name>A0A3Q2XTD7_HIPCM</name>
<dbReference type="OMA" id="CIKPEIV"/>